<protein>
    <recommendedName>
        <fullName evidence="5">Anthranilate phosphoribosyltransferase</fullName>
    </recommendedName>
</protein>
<sequence length="62" mass="6669">MLSEDTNSPATDILCLNAGAALYTNDLVESLADGIKLARATLREGKVRQKLADIVAWSHAQK</sequence>
<dbReference type="Proteomes" id="UP000654345">
    <property type="component" value="Unassembled WGS sequence"/>
</dbReference>
<gene>
    <name evidence="3" type="ORF">KSB_47340</name>
</gene>
<evidence type="ECO:0000256" key="1">
    <source>
        <dbReference type="ARBA" id="ARBA00022676"/>
    </source>
</evidence>
<proteinExistence type="predicted"/>
<dbReference type="SUPFAM" id="SSF52418">
    <property type="entry name" value="Nucleoside phosphorylase/phosphoribosyltransferase catalytic domain"/>
    <property type="match status" value="1"/>
</dbReference>
<dbReference type="Gene3D" id="3.40.1030.10">
    <property type="entry name" value="Nucleoside phosphorylase/phosphoribosyltransferase catalytic domain"/>
    <property type="match status" value="1"/>
</dbReference>
<organism evidence="3 4">
    <name type="scientific">Ktedonobacter robiniae</name>
    <dbReference type="NCBI Taxonomy" id="2778365"/>
    <lineage>
        <taxon>Bacteria</taxon>
        <taxon>Bacillati</taxon>
        <taxon>Chloroflexota</taxon>
        <taxon>Ktedonobacteria</taxon>
        <taxon>Ktedonobacterales</taxon>
        <taxon>Ktedonobacteraceae</taxon>
        <taxon>Ktedonobacter</taxon>
    </lineage>
</organism>
<keyword evidence="1" id="KW-0328">Glycosyltransferase</keyword>
<keyword evidence="2" id="KW-0808">Transferase</keyword>
<reference evidence="3 4" key="1">
    <citation type="journal article" date="2021" name="Int. J. Syst. Evol. Microbiol.">
        <title>Reticulibacter mediterranei gen. nov., sp. nov., within the new family Reticulibacteraceae fam. nov., and Ktedonospora formicarum gen. nov., sp. nov., Ktedonobacter robiniae sp. nov., Dictyobacter formicarum sp. nov. and Dictyobacter arantiisoli sp. nov., belonging to the class Ktedonobacteria.</title>
        <authorList>
            <person name="Yabe S."/>
            <person name="Zheng Y."/>
            <person name="Wang C.M."/>
            <person name="Sakai Y."/>
            <person name="Abe K."/>
            <person name="Yokota A."/>
            <person name="Donadio S."/>
            <person name="Cavaletti L."/>
            <person name="Monciardini P."/>
        </authorList>
    </citation>
    <scope>NUCLEOTIDE SEQUENCE [LARGE SCALE GENOMIC DNA]</scope>
    <source>
        <strain evidence="3 4">SOSP1-30</strain>
    </source>
</reference>
<dbReference type="InterPro" id="IPR035902">
    <property type="entry name" value="Nuc_phospho_transferase"/>
</dbReference>
<accession>A0ABQ3UU92</accession>
<comment type="caution">
    <text evidence="3">The sequence shown here is derived from an EMBL/GenBank/DDBJ whole genome shotgun (WGS) entry which is preliminary data.</text>
</comment>
<name>A0ABQ3UU92_9CHLR</name>
<evidence type="ECO:0000313" key="4">
    <source>
        <dbReference type="Proteomes" id="UP000654345"/>
    </source>
</evidence>
<keyword evidence="4" id="KW-1185">Reference proteome</keyword>
<evidence type="ECO:0000313" key="3">
    <source>
        <dbReference type="EMBL" id="GHO56259.1"/>
    </source>
</evidence>
<evidence type="ECO:0000256" key="2">
    <source>
        <dbReference type="ARBA" id="ARBA00022679"/>
    </source>
</evidence>
<evidence type="ECO:0008006" key="5">
    <source>
        <dbReference type="Google" id="ProtNLM"/>
    </source>
</evidence>
<dbReference type="EMBL" id="BNJG01000002">
    <property type="protein sequence ID" value="GHO56259.1"/>
    <property type="molecule type" value="Genomic_DNA"/>
</dbReference>